<sequence length="42" mass="4959">MNTLIQQRINQLSKIEKDDQERNSSIMDNYEEALTKANLDFT</sequence>
<name>A0A8S3AZP4_9BILA</name>
<protein>
    <submittedName>
        <fullName evidence="4">Uncharacterized protein</fullName>
    </submittedName>
</protein>
<dbReference type="EMBL" id="CAJOBI010109934">
    <property type="protein sequence ID" value="CAF4627941.1"/>
    <property type="molecule type" value="Genomic_DNA"/>
</dbReference>
<dbReference type="EMBL" id="CAJOBH010107786">
    <property type="protein sequence ID" value="CAF4646006.1"/>
    <property type="molecule type" value="Genomic_DNA"/>
</dbReference>
<evidence type="ECO:0000313" key="6">
    <source>
        <dbReference type="EMBL" id="CAF4911995.1"/>
    </source>
</evidence>
<comment type="caution">
    <text evidence="4">The sequence shown here is derived from an EMBL/GenBank/DDBJ whole genome shotgun (WGS) entry which is preliminary data.</text>
</comment>
<evidence type="ECO:0000313" key="7">
    <source>
        <dbReference type="Proteomes" id="UP000681720"/>
    </source>
</evidence>
<evidence type="ECO:0000313" key="2">
    <source>
        <dbReference type="EMBL" id="CAF4627941.1"/>
    </source>
</evidence>
<accession>A0A8S3AZP4</accession>
<evidence type="ECO:0000313" key="4">
    <source>
        <dbReference type="EMBL" id="CAF4782892.1"/>
    </source>
</evidence>
<reference evidence="4" key="1">
    <citation type="submission" date="2021-02" db="EMBL/GenBank/DDBJ databases">
        <authorList>
            <person name="Nowell W R."/>
        </authorList>
    </citation>
    <scope>NUCLEOTIDE SEQUENCE</scope>
</reference>
<proteinExistence type="predicted"/>
<evidence type="ECO:0000313" key="5">
    <source>
        <dbReference type="EMBL" id="CAF4795965.1"/>
    </source>
</evidence>
<dbReference type="Proteomes" id="UP000681967">
    <property type="component" value="Unassembled WGS sequence"/>
</dbReference>
<evidence type="ECO:0000313" key="3">
    <source>
        <dbReference type="EMBL" id="CAF4646006.1"/>
    </source>
</evidence>
<organism evidence="4 7">
    <name type="scientific">Rotaria magnacalcarata</name>
    <dbReference type="NCBI Taxonomy" id="392030"/>
    <lineage>
        <taxon>Eukaryota</taxon>
        <taxon>Metazoa</taxon>
        <taxon>Spiralia</taxon>
        <taxon>Gnathifera</taxon>
        <taxon>Rotifera</taxon>
        <taxon>Eurotatoria</taxon>
        <taxon>Bdelloidea</taxon>
        <taxon>Philodinida</taxon>
        <taxon>Philodinidae</taxon>
        <taxon>Rotaria</taxon>
    </lineage>
</organism>
<dbReference type="Proteomes" id="UP000676336">
    <property type="component" value="Unassembled WGS sequence"/>
</dbReference>
<dbReference type="Proteomes" id="UP000681720">
    <property type="component" value="Unassembled WGS sequence"/>
</dbReference>
<dbReference type="EMBL" id="CAJOBJ010179250">
    <property type="protein sequence ID" value="CAF4911995.1"/>
    <property type="molecule type" value="Genomic_DNA"/>
</dbReference>
<dbReference type="EMBL" id="CAJOBI010147386">
    <property type="protein sequence ID" value="CAF4795965.1"/>
    <property type="molecule type" value="Genomic_DNA"/>
</dbReference>
<dbReference type="EMBL" id="CAJOBH010054984">
    <property type="protein sequence ID" value="CAF4397087.1"/>
    <property type="molecule type" value="Genomic_DNA"/>
</dbReference>
<evidence type="ECO:0000313" key="1">
    <source>
        <dbReference type="EMBL" id="CAF4397087.1"/>
    </source>
</evidence>
<gene>
    <name evidence="1" type="ORF">BYL167_LOCUS31374</name>
    <name evidence="3" type="ORF">BYL167_LOCUS41965</name>
    <name evidence="4" type="ORF">GIL414_LOCUS46421</name>
    <name evidence="6" type="ORF">GIL414_LOCUS52368</name>
    <name evidence="2" type="ORF">SMN809_LOCUS40178</name>
    <name evidence="5" type="ORF">SMN809_LOCUS46971</name>
</gene>
<dbReference type="AlphaFoldDB" id="A0A8S3AZP4"/>
<feature type="non-terminal residue" evidence="4">
    <location>
        <position position="1"/>
    </location>
</feature>
<dbReference type="EMBL" id="CAJOBJ010145699">
    <property type="protein sequence ID" value="CAF4782892.1"/>
    <property type="molecule type" value="Genomic_DNA"/>
</dbReference>